<organism evidence="3 4">
    <name type="scientific">Niveomyces insectorum RCEF 264</name>
    <dbReference type="NCBI Taxonomy" id="1081102"/>
    <lineage>
        <taxon>Eukaryota</taxon>
        <taxon>Fungi</taxon>
        <taxon>Dikarya</taxon>
        <taxon>Ascomycota</taxon>
        <taxon>Pezizomycotina</taxon>
        <taxon>Sordariomycetes</taxon>
        <taxon>Hypocreomycetidae</taxon>
        <taxon>Hypocreales</taxon>
        <taxon>Cordycipitaceae</taxon>
        <taxon>Niveomyces</taxon>
    </lineage>
</organism>
<name>A0A168A982_9HYPO</name>
<feature type="compositionally biased region" description="Basic and acidic residues" evidence="1">
    <location>
        <begin position="551"/>
        <end position="561"/>
    </location>
</feature>
<accession>A0A168A982</accession>
<proteinExistence type="predicted"/>
<evidence type="ECO:0000313" key="4">
    <source>
        <dbReference type="Proteomes" id="UP000076874"/>
    </source>
</evidence>
<comment type="caution">
    <text evidence="3">The sequence shown here is derived from an EMBL/GenBank/DDBJ whole genome shotgun (WGS) entry which is preliminary data.</text>
</comment>
<dbReference type="GO" id="GO:0003743">
    <property type="term" value="F:translation initiation factor activity"/>
    <property type="evidence" value="ECO:0007669"/>
    <property type="project" value="UniProtKB-KW"/>
</dbReference>
<dbReference type="AlphaFoldDB" id="A0A168A982"/>
<evidence type="ECO:0000259" key="2">
    <source>
        <dbReference type="Pfam" id="PF12813"/>
    </source>
</evidence>
<dbReference type="PANTHER" id="PTHR15665">
    <property type="entry name" value="ASTEROID PROTEIN"/>
    <property type="match status" value="1"/>
</dbReference>
<sequence length="574" mass="63356">MGVPRLLSTLEPYAERKPLDGAQVIIDGPGLAYHAVNLCRADSSAGAGKKGHPLDSFSYDQLGQAALALLDELRRRGVTMSLRDIFVSYQRDNVPGFDAKDTQSNSRSPAPAFTVPAVLDALHQSPIYGPLTSLVPGEADTFCAGRARAADSGTVLTSDSDLLVQDLGSRANVVLFRDIDPRRRDADKPLIVPTYSPAKLCQRLALRPGNGMRALAFELFLDPHLSLGKLVERANREAAITTFPREYAAFAEQYAHPGQLAQLAKTYDTAELDPRLSEFVLQCLFPLHRGNEGREGGTGLGPDNSVLVFVPQLLEDWTRTNAWEVSTPLRQCAYSLQQLVAPPQATAVREYTRRASLSSRGTQVELLSLPQIHGAVGAFTACLRRIQTQTETDHDLQWVILAAHLDIEWSRNAAKESVCLTVLCNETPADGVLDRVTWNTVHWLSQIQATLYSLRLLKQMLEFVLREADEKQLARLAPILSDLHEMLSSVTPIADYPTLQTLQRLPARLKQAGALELLSDLGNLTKPIQFSAGPKQKQKSKEATRKRKRPERIVKSADRPQKLKNPFSVLDDLD</sequence>
<dbReference type="InterPro" id="IPR039436">
    <property type="entry name" value="Asteroid_dom"/>
</dbReference>
<evidence type="ECO:0000256" key="1">
    <source>
        <dbReference type="SAM" id="MobiDB-lite"/>
    </source>
</evidence>
<feature type="region of interest" description="Disordered" evidence="1">
    <location>
        <begin position="528"/>
        <end position="574"/>
    </location>
</feature>
<dbReference type="PANTHER" id="PTHR15665:SF1">
    <property type="entry name" value="PROTEIN ASTEROID HOMOLOG 1"/>
    <property type="match status" value="1"/>
</dbReference>
<keyword evidence="3" id="KW-0396">Initiation factor</keyword>
<gene>
    <name evidence="3" type="ORF">SPI_00618</name>
</gene>
<dbReference type="Pfam" id="PF12813">
    <property type="entry name" value="XPG_I_2"/>
    <property type="match status" value="1"/>
</dbReference>
<dbReference type="EMBL" id="AZHD01000001">
    <property type="protein sequence ID" value="OAA68423.1"/>
    <property type="molecule type" value="Genomic_DNA"/>
</dbReference>
<dbReference type="STRING" id="1081102.A0A168A982"/>
<dbReference type="InterPro" id="IPR026832">
    <property type="entry name" value="Asteroid"/>
</dbReference>
<feature type="domain" description="Asteroid" evidence="2">
    <location>
        <begin position="111"/>
        <end position="360"/>
    </location>
</feature>
<reference evidence="3 4" key="1">
    <citation type="journal article" date="2016" name="Genome Biol. Evol.">
        <title>Divergent and convergent evolution of fungal pathogenicity.</title>
        <authorList>
            <person name="Shang Y."/>
            <person name="Xiao G."/>
            <person name="Zheng P."/>
            <person name="Cen K."/>
            <person name="Zhan S."/>
            <person name="Wang C."/>
        </authorList>
    </citation>
    <scope>NUCLEOTIDE SEQUENCE [LARGE SCALE GENOMIC DNA]</scope>
    <source>
        <strain evidence="3 4">RCEF 264</strain>
    </source>
</reference>
<dbReference type="Proteomes" id="UP000076874">
    <property type="component" value="Unassembled WGS sequence"/>
</dbReference>
<evidence type="ECO:0000313" key="3">
    <source>
        <dbReference type="EMBL" id="OAA68423.1"/>
    </source>
</evidence>
<protein>
    <submittedName>
        <fullName evidence="3">DNA replication initiation factor cdc45</fullName>
    </submittedName>
</protein>
<keyword evidence="4" id="KW-1185">Reference proteome</keyword>
<dbReference type="OrthoDB" id="5297549at2759"/>
<keyword evidence="3" id="KW-0648">Protein biosynthesis</keyword>